<reference evidence="2 3" key="1">
    <citation type="submission" date="2018-11" db="EMBL/GenBank/DDBJ databases">
        <title>Aerococcus sp. SJQ22, whole genome shotgun sequence.</title>
        <authorList>
            <person name="Sun L."/>
            <person name="Gao X."/>
            <person name="Chen W."/>
            <person name="Huang K."/>
        </authorList>
    </citation>
    <scope>NUCLEOTIDE SEQUENCE [LARGE SCALE GENOMIC DNA]</scope>
    <source>
        <strain evidence="2 3">SJQ22</strain>
    </source>
</reference>
<accession>A0A3N4GCD6</accession>
<sequence>MHLLASPLQKQFYTYLPKSPIYKTYSVADLPIAYHNLVNHQNGGYTSKSYVPTNTPTEDALNAAYIPYIAGMFEQQITAAYHIPSITRQNKFKNRQHVPDTGIIFYEDQDRVAYMDYANAPTGNQPSVVYMNIGLGQQITLADTFDDFIAKFEDRFLGNPAPTLISYHRINAAILRESSYENINYLIDTFGLFLGKEWQNDWHELMNHYEDKPFSQFQESIRSYSQTHELFV</sequence>
<keyword evidence="3" id="KW-1185">Reference proteome</keyword>
<dbReference type="Gene3D" id="3.40.1580.10">
    <property type="entry name" value="SMI1/KNR4-like"/>
    <property type="match status" value="1"/>
</dbReference>
<proteinExistence type="predicted"/>
<dbReference type="InterPro" id="IPR018958">
    <property type="entry name" value="Knr4/Smi1-like_dom"/>
</dbReference>
<dbReference type="OrthoDB" id="2135310at2"/>
<protein>
    <recommendedName>
        <fullName evidence="1">Knr4/Smi1-like domain-containing protein</fullName>
    </recommendedName>
</protein>
<dbReference type="AlphaFoldDB" id="A0A3N4GCD6"/>
<dbReference type="Proteomes" id="UP000273977">
    <property type="component" value="Unassembled WGS sequence"/>
</dbReference>
<dbReference type="Pfam" id="PF09346">
    <property type="entry name" value="SMI1_KNR4"/>
    <property type="match status" value="1"/>
</dbReference>
<feature type="domain" description="Knr4/Smi1-like" evidence="1">
    <location>
        <begin position="29"/>
        <end position="150"/>
    </location>
</feature>
<gene>
    <name evidence="2" type="ORF">EF384_05850</name>
</gene>
<name>A0A3N4GCD6_9LACT</name>
<dbReference type="RefSeq" id="WP_123780186.1">
    <property type="nucleotide sequence ID" value="NZ_RKMG01000016.1"/>
</dbReference>
<evidence type="ECO:0000313" key="2">
    <source>
        <dbReference type="EMBL" id="RPA60422.1"/>
    </source>
</evidence>
<dbReference type="InterPro" id="IPR037883">
    <property type="entry name" value="Knr4/Smi1-like_sf"/>
</dbReference>
<dbReference type="EMBL" id="RKMG01000016">
    <property type="protein sequence ID" value="RPA60422.1"/>
    <property type="molecule type" value="Genomic_DNA"/>
</dbReference>
<evidence type="ECO:0000259" key="1">
    <source>
        <dbReference type="Pfam" id="PF09346"/>
    </source>
</evidence>
<organism evidence="2 3">
    <name type="scientific">Aerococcus agrisoli</name>
    <dbReference type="NCBI Taxonomy" id="2487350"/>
    <lineage>
        <taxon>Bacteria</taxon>
        <taxon>Bacillati</taxon>
        <taxon>Bacillota</taxon>
        <taxon>Bacilli</taxon>
        <taxon>Lactobacillales</taxon>
        <taxon>Aerococcaceae</taxon>
        <taxon>Aerococcus</taxon>
    </lineage>
</organism>
<evidence type="ECO:0000313" key="3">
    <source>
        <dbReference type="Proteomes" id="UP000273977"/>
    </source>
</evidence>
<dbReference type="SUPFAM" id="SSF160631">
    <property type="entry name" value="SMI1/KNR4-like"/>
    <property type="match status" value="1"/>
</dbReference>
<comment type="caution">
    <text evidence="2">The sequence shown here is derived from an EMBL/GenBank/DDBJ whole genome shotgun (WGS) entry which is preliminary data.</text>
</comment>